<organism evidence="2 3">
    <name type="scientific">Melanomma pulvis-pyrius CBS 109.77</name>
    <dbReference type="NCBI Taxonomy" id="1314802"/>
    <lineage>
        <taxon>Eukaryota</taxon>
        <taxon>Fungi</taxon>
        <taxon>Dikarya</taxon>
        <taxon>Ascomycota</taxon>
        <taxon>Pezizomycotina</taxon>
        <taxon>Dothideomycetes</taxon>
        <taxon>Pleosporomycetidae</taxon>
        <taxon>Pleosporales</taxon>
        <taxon>Melanommataceae</taxon>
        <taxon>Melanomma</taxon>
    </lineage>
</organism>
<name>A0A6A6X912_9PLEO</name>
<feature type="compositionally biased region" description="Polar residues" evidence="1">
    <location>
        <begin position="46"/>
        <end position="58"/>
    </location>
</feature>
<gene>
    <name evidence="2" type="ORF">K505DRAFT_362874</name>
</gene>
<dbReference type="AlphaFoldDB" id="A0A6A6X912"/>
<feature type="region of interest" description="Disordered" evidence="1">
    <location>
        <begin position="34"/>
        <end position="58"/>
    </location>
</feature>
<dbReference type="OrthoDB" id="5275938at2759"/>
<dbReference type="Proteomes" id="UP000799757">
    <property type="component" value="Unassembled WGS sequence"/>
</dbReference>
<proteinExistence type="predicted"/>
<sequence length="423" mass="47600">MSLDSNNNFTSTPSASNINFHNFNYLHSSCPSTEPNDREGLECTPLSHTISPPQPNSIDITGKPLECGQFYQLRDKGEKITLIVGSDERTVTTIIVSSDVVRNLSKIWEGMIDEANRQQKTKYKAWPSRKQPKEPKRIILTDEDPAMMVQVMKIAHGDFTGLVGILNFKQTLDLALISHRFQTNQLLIPFLRFWAFHHKPKILQRGYEQWLFIAYQFGFEDDYLKLSQHLALHSKVDKGGRLLNLGGGGILMGTFPANALDYIRQVRLKTLQSFLDTTYAHVNQMINNNTCVAANNPLTGPITEADRTECTLLNHGSTVRQLRMLGFWPKICNASSLVHATDISHSVTEVAAQLTNVQVLTWKHSRHDSLGENGTGVDGRHAGCDAGKLLANKISAILVRVEDCVSDRMRNEIRRNADKRYVF</sequence>
<reference evidence="2" key="1">
    <citation type="journal article" date="2020" name="Stud. Mycol.">
        <title>101 Dothideomycetes genomes: a test case for predicting lifestyles and emergence of pathogens.</title>
        <authorList>
            <person name="Haridas S."/>
            <person name="Albert R."/>
            <person name="Binder M."/>
            <person name="Bloem J."/>
            <person name="Labutti K."/>
            <person name="Salamov A."/>
            <person name="Andreopoulos B."/>
            <person name="Baker S."/>
            <person name="Barry K."/>
            <person name="Bills G."/>
            <person name="Bluhm B."/>
            <person name="Cannon C."/>
            <person name="Castanera R."/>
            <person name="Culley D."/>
            <person name="Daum C."/>
            <person name="Ezra D."/>
            <person name="Gonzalez J."/>
            <person name="Henrissat B."/>
            <person name="Kuo A."/>
            <person name="Liang C."/>
            <person name="Lipzen A."/>
            <person name="Lutzoni F."/>
            <person name="Magnuson J."/>
            <person name="Mondo S."/>
            <person name="Nolan M."/>
            <person name="Ohm R."/>
            <person name="Pangilinan J."/>
            <person name="Park H.-J."/>
            <person name="Ramirez L."/>
            <person name="Alfaro M."/>
            <person name="Sun H."/>
            <person name="Tritt A."/>
            <person name="Yoshinaga Y."/>
            <person name="Zwiers L.-H."/>
            <person name="Turgeon B."/>
            <person name="Goodwin S."/>
            <person name="Spatafora J."/>
            <person name="Crous P."/>
            <person name="Grigoriev I."/>
        </authorList>
    </citation>
    <scope>NUCLEOTIDE SEQUENCE</scope>
    <source>
        <strain evidence="2">CBS 109.77</strain>
    </source>
</reference>
<protein>
    <submittedName>
        <fullName evidence="2">Uncharacterized protein</fullName>
    </submittedName>
</protein>
<dbReference type="EMBL" id="MU001968">
    <property type="protein sequence ID" value="KAF2792465.1"/>
    <property type="molecule type" value="Genomic_DNA"/>
</dbReference>
<keyword evidence="3" id="KW-1185">Reference proteome</keyword>
<evidence type="ECO:0000256" key="1">
    <source>
        <dbReference type="SAM" id="MobiDB-lite"/>
    </source>
</evidence>
<evidence type="ECO:0000313" key="2">
    <source>
        <dbReference type="EMBL" id="KAF2792465.1"/>
    </source>
</evidence>
<accession>A0A6A6X912</accession>
<evidence type="ECO:0000313" key="3">
    <source>
        <dbReference type="Proteomes" id="UP000799757"/>
    </source>
</evidence>